<reference evidence="4" key="1">
    <citation type="journal article" date="2015" name="Nature">
        <title>Complex archaea that bridge the gap between prokaryotes and eukaryotes.</title>
        <authorList>
            <person name="Spang A."/>
            <person name="Saw J.H."/>
            <person name="Jorgensen S.L."/>
            <person name="Zaremba-Niedzwiedzka K."/>
            <person name="Martijn J."/>
            <person name="Lind A.E."/>
            <person name="van Eijk R."/>
            <person name="Schleper C."/>
            <person name="Guy L."/>
            <person name="Ettema T.J."/>
        </authorList>
    </citation>
    <scope>NUCLEOTIDE SEQUENCE</scope>
</reference>
<evidence type="ECO:0000259" key="2">
    <source>
        <dbReference type="Pfam" id="PF05876"/>
    </source>
</evidence>
<name>A0A0F9JB30_9ZZZZ</name>
<organism evidence="4">
    <name type="scientific">marine sediment metagenome</name>
    <dbReference type="NCBI Taxonomy" id="412755"/>
    <lineage>
        <taxon>unclassified sequences</taxon>
        <taxon>metagenomes</taxon>
        <taxon>ecological metagenomes</taxon>
    </lineage>
</organism>
<sequence length="549" mass="61685">AGCNVIGFYTHEVPSQMLVVQPIKEDAEGFSKEQLKPMIDDTPVLRETFYPETGRRDSRNTILKKSFPGGFLVMVGSNSASGFRRRDIQRVFLEEVDGYGRVARGSSTNAEGDPVTLAVKRTQNYDDRLIYENSTPTIKGQSRIEHDYNLSDQRRYYVPCPFCGHMQVLKWRNLRWEDNDPATVAYTCGEISKDGELKAGCGKAIEEHHKQTMLRNGEWRASHPGRRIIGFHIWAAYSPFTTWERLVEEWLNAQGNNELLQVFVNTVLGETWEGPAGEQIDHTGLLARRERYTTDVPAGVGLLTVGTDVQGDRLEVSIWGWGAGEEQWLIDHKVLWGDPHHDEVWRQLDVVLKREWKHASGADLRIRAMGVDAGGHHTLEVHSYCAARFSRGVMVMAMRGANVPGAAALQTPSPKSKAKGRLWTMGTEALKDLLYARLKLTTAAPGYVHFPIQVEDEYFRQLASEKAVTRYVRSRPVRQYQLKAGHRNEALDCAVLALAALIALGPIRDHLGVLVDQVNEAGRSGRKARPAGKRRRQRRAGTLSRGVEV</sequence>
<protein>
    <submittedName>
        <fullName evidence="4">Uncharacterized protein</fullName>
    </submittedName>
</protein>
<dbReference type="InterPro" id="IPR008866">
    <property type="entry name" value="Phage_lambda_GpA-like"/>
</dbReference>
<accession>A0A0F9JB30</accession>
<feature type="compositionally biased region" description="Basic residues" evidence="1">
    <location>
        <begin position="524"/>
        <end position="539"/>
    </location>
</feature>
<dbReference type="AlphaFoldDB" id="A0A0F9JB30"/>
<dbReference type="EMBL" id="LAZR01011870">
    <property type="protein sequence ID" value="KKM56394.1"/>
    <property type="molecule type" value="Genomic_DNA"/>
</dbReference>
<dbReference type="PANTHER" id="PTHR34413:SF2">
    <property type="entry name" value="PROPHAGE TAIL FIBER ASSEMBLY PROTEIN HOMOLOG TFAE-RELATED"/>
    <property type="match status" value="1"/>
</dbReference>
<dbReference type="GO" id="GO:0004519">
    <property type="term" value="F:endonuclease activity"/>
    <property type="evidence" value="ECO:0007669"/>
    <property type="project" value="InterPro"/>
</dbReference>
<dbReference type="Pfam" id="PF20454">
    <property type="entry name" value="GpA_nuclease"/>
    <property type="match status" value="1"/>
</dbReference>
<evidence type="ECO:0000259" key="3">
    <source>
        <dbReference type="Pfam" id="PF20454"/>
    </source>
</evidence>
<feature type="non-terminal residue" evidence="4">
    <location>
        <position position="1"/>
    </location>
</feature>
<dbReference type="GO" id="GO:0005524">
    <property type="term" value="F:ATP binding"/>
    <property type="evidence" value="ECO:0007669"/>
    <property type="project" value="InterPro"/>
</dbReference>
<evidence type="ECO:0000313" key="4">
    <source>
        <dbReference type="EMBL" id="KKM56394.1"/>
    </source>
</evidence>
<proteinExistence type="inferred from homology"/>
<gene>
    <name evidence="4" type="ORF">LCGC14_1551750</name>
</gene>
<feature type="domain" description="Terminase large subunit GpA endonuclease" evidence="3">
    <location>
        <begin position="229"/>
        <end position="506"/>
    </location>
</feature>
<dbReference type="Pfam" id="PF05876">
    <property type="entry name" value="GpA_ATPase"/>
    <property type="match status" value="1"/>
</dbReference>
<feature type="domain" description="Phage terminase large subunit GpA ATPase" evidence="2">
    <location>
        <begin position="2"/>
        <end position="219"/>
    </location>
</feature>
<dbReference type="InterPro" id="IPR046454">
    <property type="entry name" value="GpA_endonuclease"/>
</dbReference>
<dbReference type="InterPro" id="IPR046453">
    <property type="entry name" value="GpA_ATPase"/>
</dbReference>
<dbReference type="HAMAP" id="MF_04144">
    <property type="entry name" value="TERL_LAMBDA"/>
    <property type="match status" value="1"/>
</dbReference>
<dbReference type="PANTHER" id="PTHR34413">
    <property type="entry name" value="PROPHAGE TAIL FIBER ASSEMBLY PROTEIN HOMOLOG TFAE-RELATED-RELATED"/>
    <property type="match status" value="1"/>
</dbReference>
<dbReference type="GO" id="GO:0016887">
    <property type="term" value="F:ATP hydrolysis activity"/>
    <property type="evidence" value="ECO:0007669"/>
    <property type="project" value="InterPro"/>
</dbReference>
<feature type="region of interest" description="Disordered" evidence="1">
    <location>
        <begin position="522"/>
        <end position="549"/>
    </location>
</feature>
<dbReference type="InterPro" id="IPR051220">
    <property type="entry name" value="TFA_Chaperone"/>
</dbReference>
<comment type="caution">
    <text evidence="4">The sequence shown here is derived from an EMBL/GenBank/DDBJ whole genome shotgun (WGS) entry which is preliminary data.</text>
</comment>
<evidence type="ECO:0000256" key="1">
    <source>
        <dbReference type="SAM" id="MobiDB-lite"/>
    </source>
</evidence>